<feature type="domain" description="EGF-like" evidence="4">
    <location>
        <begin position="1602"/>
        <end position="1635"/>
    </location>
</feature>
<dbReference type="SMART" id="SM00209">
    <property type="entry name" value="TSP1"/>
    <property type="match status" value="3"/>
</dbReference>
<comment type="caution">
    <text evidence="2">Lacks conserved residue(s) required for the propagation of feature annotation.</text>
</comment>
<dbReference type="SMART" id="SM00181">
    <property type="entry name" value="EGF"/>
    <property type="match status" value="2"/>
</dbReference>
<feature type="compositionally biased region" description="Acidic residues" evidence="3">
    <location>
        <begin position="1964"/>
        <end position="1978"/>
    </location>
</feature>
<proteinExistence type="predicted"/>
<dbReference type="PANTHER" id="PTHR24033:SF151">
    <property type="entry name" value="NOTCH 2"/>
    <property type="match status" value="1"/>
</dbReference>
<dbReference type="Proteomes" id="UP001190700">
    <property type="component" value="Unassembled WGS sequence"/>
</dbReference>
<reference evidence="5 6" key="1">
    <citation type="journal article" date="2015" name="Genome Biol. Evol.">
        <title>Comparative Genomics of a Bacterivorous Green Alga Reveals Evolutionary Causalities and Consequences of Phago-Mixotrophic Mode of Nutrition.</title>
        <authorList>
            <person name="Burns J.A."/>
            <person name="Paasch A."/>
            <person name="Narechania A."/>
            <person name="Kim E."/>
        </authorList>
    </citation>
    <scope>NUCLEOTIDE SEQUENCE [LARGE SCALE GENOMIC DNA]</scope>
    <source>
        <strain evidence="5 6">PLY_AMNH</strain>
    </source>
</reference>
<feature type="compositionally biased region" description="Pro residues" evidence="3">
    <location>
        <begin position="1354"/>
        <end position="1378"/>
    </location>
</feature>
<dbReference type="PROSITE" id="PS01186">
    <property type="entry name" value="EGF_2"/>
    <property type="match status" value="1"/>
</dbReference>
<feature type="disulfide bond" evidence="2">
    <location>
        <begin position="1915"/>
        <end position="1924"/>
    </location>
</feature>
<evidence type="ECO:0000256" key="3">
    <source>
        <dbReference type="SAM" id="MobiDB-lite"/>
    </source>
</evidence>
<feature type="disulfide bond" evidence="2">
    <location>
        <begin position="1606"/>
        <end position="1616"/>
    </location>
</feature>
<dbReference type="Pfam" id="PF07974">
    <property type="entry name" value="EGF_2"/>
    <property type="match status" value="1"/>
</dbReference>
<dbReference type="SUPFAM" id="SSF82895">
    <property type="entry name" value="TSP-1 type 1 repeat"/>
    <property type="match status" value="2"/>
</dbReference>
<feature type="disulfide bond" evidence="2">
    <location>
        <begin position="1625"/>
        <end position="1634"/>
    </location>
</feature>
<dbReference type="PANTHER" id="PTHR24033">
    <property type="entry name" value="EGF-LIKE DOMAIN-CONTAINING PROTEIN"/>
    <property type="match status" value="1"/>
</dbReference>
<dbReference type="EMBL" id="LGRX02018693">
    <property type="protein sequence ID" value="KAK3259494.1"/>
    <property type="molecule type" value="Genomic_DNA"/>
</dbReference>
<feature type="compositionally biased region" description="Low complexity" evidence="3">
    <location>
        <begin position="440"/>
        <end position="453"/>
    </location>
</feature>
<dbReference type="Pfam" id="PF19030">
    <property type="entry name" value="TSP1_ADAMTS"/>
    <property type="match status" value="2"/>
</dbReference>
<feature type="compositionally biased region" description="Basic and acidic residues" evidence="3">
    <location>
        <begin position="2022"/>
        <end position="2032"/>
    </location>
</feature>
<feature type="region of interest" description="Disordered" evidence="3">
    <location>
        <begin position="2117"/>
        <end position="2137"/>
    </location>
</feature>
<dbReference type="PROSITE" id="PS00022">
    <property type="entry name" value="EGF_1"/>
    <property type="match status" value="2"/>
</dbReference>
<evidence type="ECO:0000256" key="2">
    <source>
        <dbReference type="PROSITE-ProRule" id="PRU00076"/>
    </source>
</evidence>
<dbReference type="InterPro" id="IPR036383">
    <property type="entry name" value="TSP1_rpt_sf"/>
</dbReference>
<gene>
    <name evidence="5" type="ORF">CYMTET_31511</name>
</gene>
<dbReference type="InterPro" id="IPR051830">
    <property type="entry name" value="NOTCH_homolog"/>
</dbReference>
<evidence type="ECO:0000256" key="1">
    <source>
        <dbReference type="ARBA" id="ARBA00023157"/>
    </source>
</evidence>
<organism evidence="5 6">
    <name type="scientific">Cymbomonas tetramitiformis</name>
    <dbReference type="NCBI Taxonomy" id="36881"/>
    <lineage>
        <taxon>Eukaryota</taxon>
        <taxon>Viridiplantae</taxon>
        <taxon>Chlorophyta</taxon>
        <taxon>Pyramimonadophyceae</taxon>
        <taxon>Pyramimonadales</taxon>
        <taxon>Pyramimonadaceae</taxon>
        <taxon>Cymbomonas</taxon>
    </lineage>
</organism>
<name>A0AAE0FGW5_9CHLO</name>
<feature type="region of interest" description="Disordered" evidence="3">
    <location>
        <begin position="1959"/>
        <end position="1981"/>
    </location>
</feature>
<evidence type="ECO:0000313" key="5">
    <source>
        <dbReference type="EMBL" id="KAK3259494.1"/>
    </source>
</evidence>
<evidence type="ECO:0000313" key="6">
    <source>
        <dbReference type="Proteomes" id="UP001190700"/>
    </source>
</evidence>
<feature type="region of interest" description="Disordered" evidence="3">
    <location>
        <begin position="2010"/>
        <end position="2032"/>
    </location>
</feature>
<feature type="domain" description="EGF-like" evidence="4">
    <location>
        <begin position="1890"/>
        <end position="1925"/>
    </location>
</feature>
<dbReference type="CDD" id="cd00055">
    <property type="entry name" value="EGF_Lam"/>
    <property type="match status" value="1"/>
</dbReference>
<dbReference type="Gene3D" id="2.20.100.10">
    <property type="entry name" value="Thrombospondin type-1 (TSP1) repeat"/>
    <property type="match status" value="2"/>
</dbReference>
<feature type="region of interest" description="Disordered" evidence="3">
    <location>
        <begin position="1349"/>
        <end position="1380"/>
    </location>
</feature>
<feature type="region of interest" description="Disordered" evidence="3">
    <location>
        <begin position="2721"/>
        <end position="2740"/>
    </location>
</feature>
<evidence type="ECO:0000259" key="4">
    <source>
        <dbReference type="PROSITE" id="PS50026"/>
    </source>
</evidence>
<keyword evidence="2" id="KW-0245">EGF-like domain</keyword>
<sequence length="2862" mass="301569">MTWRLTVMVGTGTAEVSGECASPDSASGAGDCAGENPVGFSESADVVASIHVKFRYSSTGVNGQSRAVDVVLARTPTYTPLTEAGVVLTMPMGPRLRGESFVCKATADTGGYALEAFTLKLAYLPALMNYQSYAATAMYNAPVVNHDAGGTLTYLVTGSSEDAGSADTTGSDIFLADFTFSVDDAATLGTTAGALTGVVVEMVNAGSNTYVRDATAQVNGEADGAQTEGRLTVQAPEVAGIYAYAASAELFNTAVLSHGDATTSSITSMAVYTSGSDQVLEQGWSALSYTFDDGSTSSAVASLGDSGSLEVGALHSAGAAELNVTVTHDAHTARLQFRVWFPVLVELSVAEAQLHQIAGAQDPAACGEPLHQNTEVVAMASFSGDGLSVVRLDATCYVALTSSDSGVADVAGALVHGRGSGTAWINYTALQEPESDAYGSNSSKDNSSSSSPNEHLSAGVMVTVTQAGVGVAELVGELITGAAWSTGPEVSLDPQMQLDAEATLQQSLTSEGARGPVFFWARLSDGTWRPVLPADGLNVTVASGYEAELHVNEQEGLIVGEVATGAQWGLGSMLTGDWRCPCQGTLLGSGGANVLLDLALPVSVAMTTTYSSITRSEDAAAEAPIRIPTSTSVQVVLTFDDGSTRDMSSDERTNLTVTAGAALAELSGNTLNSVSGAPGHGAVTVSVSFVGYAAAATLSAQATVVLVLVERIEVAARPYPAFSGSTAMASTELRQVQCSGALQRATADVDAVLTDASEYDITSYATVSSSNDSVVAVETSSARLVGTSPGECGVHAEWRGHAAAPVNMTVTMAPARVTSVQHVSQWSSDSTLVGVTGTQQRLAVTVVFDDGTQFPDALDDGVIPHSWVAPSKYLAFESSQPEALEVGAEGVATLLQNYHTAVQLKVSSTCPGATLVTDFVEGEDAVNANLDPGLGDVDLGARYGLQLPAVGALESFTVAVRINSASAYLLSFQVVLQLDPSHLKTSSCEVGADWREYGLYCTINDPAEEVLMLGSSSTSTAQGSALSVASVTFQALTSGALTGLTGDIEVMKRADTPEGEKGEAVMVAGAGAVQISGGRRRLSQVGAPHRGRLGRPGRRLQAAQRRPLEDCQVRGDADADCVFDVADVLFVQRFLAGFDGYTDLGALGAFQRAQMDPTMDYLRADADRAATGCTPSGQGAPCPTAADALYLLRAGQKYYPFLQVPTGDAAAVARVSETENGTQLVLTVSIVDQSGLPPAADKAEARVEVATALNAGMNFMLGQDVATTADGVIVTAVSVGNGTYQAVAMGSGGCGSFVAEEVGVVALLKTFDSTGASSTERQFPFFGSAVDPFGAQGFTLDPLTSVSLPSTGCSPPPAVPSPPPPPSPPPKSPAPPPAEWTWTDWTDCSSECDSGSGPGTQNRTVTCANAADDSACPAARPPSEQACNYLACETFRVHPSTWGGCEDICTARESNRRAETCQGSYHGLVALGECAPAEVTNVSLWQSCQNACNGPHWETGSWGRCDATCGGGISRRSVACTENGAESAACDEQAKPAEERACNSSPCEPQRAYWAVGQWGSCDSSEAMQREVKCSLHDGTPADDENVCPATAKPASSAACVPATACNFECNNNGYCDAGTSSCVCEGGYSGSLCEVPPGCVGGVATAAGLCCNSAVNSAGECCGGPEAATDARGECCPSGVVDQCGVCDGNGTQIDVFGECCAAVDAGGVCCASGRLDDCGVCDGDGADCMLETASHANYDTSQFTNQEAVALAIRAELATLFAVSVDRWNVTDIEQTPARRRMRRALQVTHATRVSYTAVLAAGSDSATAQELETVERVVSMSEALQLQQQEDGDCTGDLCLEGQEATAAPRGGRCGNAVCEVMEAGGGCPEDCPAPEMQPCPSPYPNSTDTADSRQECGGHGVCLRAAGACECHAGYTGDTCEKCGAMERDTTGELLYYMANAAAQLCVPRVAVVLGTPPESPEEEPDEEPDEEDGGSGNNGMLLYILAGVLAAVLIAGFVIRRMAKKDTPESAVDEEEPLKPMEETKAYDEKKELREQNKFRAYMKEERRERAGAIGDTTNPLFEMDNEVVKTVHRMSCIEMTETEPEQLEEITKEYINEDGAGVKVTMNPAAAMRRQPKPPPPKPKPPPPDSFAYSIDALKLAPSCVRNWFENNPDLASLLMGAEGMDGANPLYVPKGKISEMPDDVKAWMLGALGNSHLMSDGSGGDGDFNNPLFVGKSKLGAAPDNVKAWLLEHDLGNHLMNMDGASGEFDNPLFVDKKLLASAPADVQNWFSQDLGEMNMMSFMADGGDFDNPLHVKRSQLADAPEEVMAWMERELGDLNLMSSGGGDGDFTNPLYVKKAMLADAPAAVREWFEGEFELSLMAFNPMAGDDGGETSNPLFLPTAQLQQAPAAVRQYFGLADDSELSNPHLQFNAAELRDAPDEVKQWFGMDSDFHLLMSAGPQMGDDGETMNPYYASDAQLRSAPSAVRRWFGVEDDMEEMNLLMGDSDDIAKPYYMSDQQLAEAPEEVKRWFGMDEEYNLLMRDEEYNLLMRAEGGLGDTVNPFYAPGARLNRANTNLQQWFGVDQDFNLMMSAKGTKDGKEEEEEDISSSNPLFQQARMIERAPTFLRHAFHPAFQRQSSQFNMLMGGLDGDDDESSNPLFDSNMKVERADSRLFETFQDSDDYQMQHAQRVAKIKPKHRGLKRASVMTMNNKQVKKALLASHDMGAAEWTEEDEAKAKKSRRKHRGSMLQAAHSTYKMGVKAKALVMQKSKKNLAGIREEDEGEDEEQEGTGKVWVEDEEGRRYLTDVSNEEQQAMADKAAEFTEAAQKASLPSGAIGSLSGTPADGVKPKKGKRTSAIAKVAKRFSLLSAE</sequence>
<keyword evidence="6" id="KW-1185">Reference proteome</keyword>
<comment type="caution">
    <text evidence="5">The sequence shown here is derived from an EMBL/GenBank/DDBJ whole genome shotgun (WGS) entry which is preliminary data.</text>
</comment>
<dbReference type="InterPro" id="IPR013111">
    <property type="entry name" value="EGF_extracell"/>
</dbReference>
<dbReference type="InterPro" id="IPR000884">
    <property type="entry name" value="TSP1_rpt"/>
</dbReference>
<dbReference type="PROSITE" id="PS50026">
    <property type="entry name" value="EGF_3"/>
    <property type="match status" value="2"/>
</dbReference>
<dbReference type="InterPro" id="IPR002049">
    <property type="entry name" value="LE_dom"/>
</dbReference>
<feature type="region of interest" description="Disordered" evidence="3">
    <location>
        <begin position="2812"/>
        <end position="2846"/>
    </location>
</feature>
<feature type="region of interest" description="Disordered" evidence="3">
    <location>
        <begin position="435"/>
        <end position="455"/>
    </location>
</feature>
<protein>
    <recommendedName>
        <fullName evidence="4">EGF-like domain-containing protein</fullName>
    </recommendedName>
</protein>
<feature type="compositionally biased region" description="Pro residues" evidence="3">
    <location>
        <begin position="2123"/>
        <end position="2135"/>
    </location>
</feature>
<dbReference type="Gene3D" id="2.10.25.10">
    <property type="entry name" value="Laminin"/>
    <property type="match status" value="1"/>
</dbReference>
<dbReference type="PROSITE" id="PS50092">
    <property type="entry name" value="TSP1"/>
    <property type="match status" value="2"/>
</dbReference>
<keyword evidence="1 2" id="KW-1015">Disulfide bond</keyword>
<accession>A0AAE0FGW5</accession>
<dbReference type="InterPro" id="IPR000742">
    <property type="entry name" value="EGF"/>
</dbReference>